<dbReference type="InterPro" id="IPR036890">
    <property type="entry name" value="HATPase_C_sf"/>
</dbReference>
<dbReference type="SUPFAM" id="SSF55874">
    <property type="entry name" value="ATPase domain of HSP90 chaperone/DNA topoisomerase II/histidine kinase"/>
    <property type="match status" value="1"/>
</dbReference>
<name>A0A9X4MIR6_9BACT</name>
<accession>A0A9X4MIR6</accession>
<dbReference type="PANTHER" id="PTHR35526:SF3">
    <property type="entry name" value="ANTI-SIGMA-F FACTOR RSBW"/>
    <property type="match status" value="1"/>
</dbReference>
<dbReference type="InterPro" id="IPR003594">
    <property type="entry name" value="HATPase_dom"/>
</dbReference>
<keyword evidence="3" id="KW-0547">Nucleotide-binding</keyword>
<feature type="domain" description="Histidine kinase/HSP90-like ATPase" evidence="2">
    <location>
        <begin position="54"/>
        <end position="144"/>
    </location>
</feature>
<dbReference type="InterPro" id="IPR050267">
    <property type="entry name" value="Anti-sigma-factor_SerPK"/>
</dbReference>
<dbReference type="GO" id="GO:0004674">
    <property type="term" value="F:protein serine/threonine kinase activity"/>
    <property type="evidence" value="ECO:0007669"/>
    <property type="project" value="UniProtKB-KW"/>
</dbReference>
<comment type="caution">
    <text evidence="3">The sequence shown here is derived from an EMBL/GenBank/DDBJ whole genome shotgun (WGS) entry which is preliminary data.</text>
</comment>
<dbReference type="Gene3D" id="3.30.565.10">
    <property type="entry name" value="Histidine kinase-like ATPase, C-terminal domain"/>
    <property type="match status" value="1"/>
</dbReference>
<dbReference type="CDD" id="cd16936">
    <property type="entry name" value="HATPase_RsbW-like"/>
    <property type="match status" value="1"/>
</dbReference>
<keyword evidence="3" id="KW-0067">ATP-binding</keyword>
<dbReference type="EMBL" id="JAPHEH010000001">
    <property type="protein sequence ID" value="MDG4476278.1"/>
    <property type="molecule type" value="Genomic_DNA"/>
</dbReference>
<dbReference type="Pfam" id="PF13581">
    <property type="entry name" value="HATPase_c_2"/>
    <property type="match status" value="1"/>
</dbReference>
<reference evidence="3" key="1">
    <citation type="journal article" date="2022" name="bioRxiv">
        <title>Thiovibrio frasassiensisgen. nov., sp. nov., an autotrophic, elemental sulfur disproportionating bacterium isolated from sulfidic karst sediment, and proposal of Thiovibrionaceae fam. nov.</title>
        <authorList>
            <person name="Aronson H."/>
            <person name="Thomas C."/>
            <person name="Bhattacharyya M."/>
            <person name="Eckstein S."/>
            <person name="Jensen S."/>
            <person name="Barco R."/>
            <person name="Macalady J."/>
            <person name="Amend J."/>
        </authorList>
    </citation>
    <scope>NUCLEOTIDE SEQUENCE</scope>
    <source>
        <strain evidence="3">RS19-109</strain>
    </source>
</reference>
<dbReference type="PANTHER" id="PTHR35526">
    <property type="entry name" value="ANTI-SIGMA-F FACTOR RSBW-RELATED"/>
    <property type="match status" value="1"/>
</dbReference>
<dbReference type="AlphaFoldDB" id="A0A9X4MIR6"/>
<dbReference type="Proteomes" id="UP001154240">
    <property type="component" value="Unassembled WGS sequence"/>
</dbReference>
<gene>
    <name evidence="3" type="ORF">OLX77_08930</name>
</gene>
<proteinExistence type="predicted"/>
<keyword evidence="1" id="KW-0418">Kinase</keyword>
<keyword evidence="4" id="KW-1185">Reference proteome</keyword>
<keyword evidence="1" id="KW-0808">Transferase</keyword>
<evidence type="ECO:0000313" key="3">
    <source>
        <dbReference type="EMBL" id="MDG4476278.1"/>
    </source>
</evidence>
<reference evidence="3" key="2">
    <citation type="submission" date="2022-10" db="EMBL/GenBank/DDBJ databases">
        <authorList>
            <person name="Aronson H.S."/>
        </authorList>
    </citation>
    <scope>NUCLEOTIDE SEQUENCE</scope>
    <source>
        <strain evidence="3">RS19-109</strain>
    </source>
</reference>
<keyword evidence="1" id="KW-0723">Serine/threonine-protein kinase</keyword>
<dbReference type="GO" id="GO:0005524">
    <property type="term" value="F:ATP binding"/>
    <property type="evidence" value="ECO:0007669"/>
    <property type="project" value="UniProtKB-KW"/>
</dbReference>
<evidence type="ECO:0000259" key="2">
    <source>
        <dbReference type="Pfam" id="PF13581"/>
    </source>
</evidence>
<dbReference type="RefSeq" id="WP_307633248.1">
    <property type="nucleotide sequence ID" value="NZ_JAPHEH010000001.1"/>
</dbReference>
<protein>
    <submittedName>
        <fullName evidence="3">ATP-binding protein</fullName>
    </submittedName>
</protein>
<evidence type="ECO:0000256" key="1">
    <source>
        <dbReference type="ARBA" id="ARBA00022527"/>
    </source>
</evidence>
<evidence type="ECO:0000313" key="4">
    <source>
        <dbReference type="Proteomes" id="UP001154240"/>
    </source>
</evidence>
<organism evidence="3 4">
    <name type="scientific">Thiovibrio frasassiensis</name>
    <dbReference type="NCBI Taxonomy" id="2984131"/>
    <lineage>
        <taxon>Bacteria</taxon>
        <taxon>Pseudomonadati</taxon>
        <taxon>Thermodesulfobacteriota</taxon>
        <taxon>Desulfobulbia</taxon>
        <taxon>Desulfobulbales</taxon>
        <taxon>Thiovibrionaceae</taxon>
        <taxon>Thiovibrio</taxon>
    </lineage>
</organism>
<sequence length="151" mass="16923">MTPPQESPSASPLLSREHSIRTADSGAIDCFVAEVFAAMEPALKKQGFVNPEFRITMALHEAVVNAWQHGNRKDPNKTVTVRWRINEDIVLEVMDEGGGFDFRAPCDPRAEKNVGKLCGRGIAIIKYLTDQVSWRDQGRHLIVSFGRNPRH</sequence>